<keyword evidence="3" id="KW-1185">Reference proteome</keyword>
<keyword evidence="1" id="KW-0472">Membrane</keyword>
<dbReference type="Proteomes" id="UP000573729">
    <property type="component" value="Unassembled WGS sequence"/>
</dbReference>
<sequence length="448" mass="47102">MAVVIFTYVLLWGLEGAARKWLPGADQLFYLLRDGLLLISIAWVAFVVKRPRRRSRWVVVFWLATLLLVALGALSVLAETNTVVGAALGARAYLAPVLLVLFISQFGTADSISTIRRAIFLLVMVNLPVVTVQVLSPVGAAINLQVGGDESIFVNGGTTVRASGTFSAPAGLLTFVGLGVAVALGGLGSKSERSRSVVSLLGLLFIAVLSGSRGAILQSLIVLGVFLLISLIRGSMSSTLRAFGIVAAACAVIAASAIAFPTVIDSFRQRFIDASQSEDTSGRILNDAFGFLTAPFVLIGDGPGSHQIAAVTVTGGQWIEVETLRWTAELGVIGFALAIFKLGVALWAIAYLVTRAAAASMQTVPLVTLLAYTATAGSLTQQPSVQGGVAILIAATWLSIKLDARNSLIHGTYADGEQHAMEQSAKTVASRRAGIRRLAERSATWPSR</sequence>
<evidence type="ECO:0000313" key="3">
    <source>
        <dbReference type="Proteomes" id="UP000573729"/>
    </source>
</evidence>
<feature type="transmembrane region" description="Helical" evidence="1">
    <location>
        <begin position="330"/>
        <end position="353"/>
    </location>
</feature>
<organism evidence="2 3">
    <name type="scientific">Microbacterium marinum</name>
    <dbReference type="NCBI Taxonomy" id="421115"/>
    <lineage>
        <taxon>Bacteria</taxon>
        <taxon>Bacillati</taxon>
        <taxon>Actinomycetota</taxon>
        <taxon>Actinomycetes</taxon>
        <taxon>Micrococcales</taxon>
        <taxon>Microbacteriaceae</taxon>
        <taxon>Microbacterium</taxon>
    </lineage>
</organism>
<reference evidence="2 3" key="1">
    <citation type="submission" date="2020-08" db="EMBL/GenBank/DDBJ databases">
        <title>Sequencing the genomes of 1000 actinobacteria strains.</title>
        <authorList>
            <person name="Klenk H.-P."/>
        </authorList>
    </citation>
    <scope>NUCLEOTIDE SEQUENCE [LARGE SCALE GENOMIC DNA]</scope>
    <source>
        <strain evidence="2 3">DSM 24947</strain>
    </source>
</reference>
<feature type="transmembrane region" description="Helical" evidence="1">
    <location>
        <begin position="166"/>
        <end position="187"/>
    </location>
</feature>
<name>A0A7W7BNX3_9MICO</name>
<feature type="transmembrane region" description="Helical" evidence="1">
    <location>
        <begin position="242"/>
        <end position="264"/>
    </location>
</feature>
<dbReference type="PANTHER" id="PTHR37422">
    <property type="entry name" value="TEICHURONIC ACID BIOSYNTHESIS PROTEIN TUAE"/>
    <property type="match status" value="1"/>
</dbReference>
<dbReference type="AlphaFoldDB" id="A0A7W7BNX3"/>
<dbReference type="InterPro" id="IPR051533">
    <property type="entry name" value="WaaL-like"/>
</dbReference>
<feature type="transmembrane region" description="Helical" evidence="1">
    <location>
        <begin position="118"/>
        <end position="146"/>
    </location>
</feature>
<dbReference type="GO" id="GO:0016874">
    <property type="term" value="F:ligase activity"/>
    <property type="evidence" value="ECO:0007669"/>
    <property type="project" value="UniProtKB-KW"/>
</dbReference>
<keyword evidence="1" id="KW-0812">Transmembrane</keyword>
<feature type="transmembrane region" description="Helical" evidence="1">
    <location>
        <begin position="84"/>
        <end position="106"/>
    </location>
</feature>
<dbReference type="EMBL" id="JACHMD010000001">
    <property type="protein sequence ID" value="MBB4666137.1"/>
    <property type="molecule type" value="Genomic_DNA"/>
</dbReference>
<feature type="transmembrane region" description="Helical" evidence="1">
    <location>
        <begin position="216"/>
        <end position="235"/>
    </location>
</feature>
<keyword evidence="1" id="KW-1133">Transmembrane helix</keyword>
<evidence type="ECO:0000313" key="2">
    <source>
        <dbReference type="EMBL" id="MBB4666137.1"/>
    </source>
</evidence>
<gene>
    <name evidence="2" type="ORF">BKA24_000846</name>
</gene>
<dbReference type="PANTHER" id="PTHR37422:SF13">
    <property type="entry name" value="LIPOPOLYSACCHARIDE BIOSYNTHESIS PROTEIN PA4999-RELATED"/>
    <property type="match status" value="1"/>
</dbReference>
<proteinExistence type="predicted"/>
<evidence type="ECO:0000256" key="1">
    <source>
        <dbReference type="SAM" id="Phobius"/>
    </source>
</evidence>
<feature type="transmembrane region" description="Helical" evidence="1">
    <location>
        <begin position="57"/>
        <end position="78"/>
    </location>
</feature>
<protein>
    <submittedName>
        <fullName evidence="2">O-antigen ligase</fullName>
    </submittedName>
</protein>
<feature type="transmembrane region" description="Helical" evidence="1">
    <location>
        <begin position="28"/>
        <end position="48"/>
    </location>
</feature>
<feature type="transmembrane region" description="Helical" evidence="1">
    <location>
        <begin position="194"/>
        <end position="210"/>
    </location>
</feature>
<keyword evidence="2" id="KW-0436">Ligase</keyword>
<comment type="caution">
    <text evidence="2">The sequence shown here is derived from an EMBL/GenBank/DDBJ whole genome shotgun (WGS) entry which is preliminary data.</text>
</comment>
<accession>A0A7W7BNX3</accession>